<sequence length="143" mass="16264">MPPPLPSDVLHMRTYWMESAVGGQRVGRFHGTIAHQQRHGGMTQAPEAKGQPCPPAPLPASILGEEEGGGLVRVQKVPFKRLKKYQRHRYRSVQETDYIKLKRKVSVKTGLTQTKLTLLQDFKSRRYKFLDALTLPWQGGFQI</sequence>
<evidence type="ECO:0000313" key="2">
    <source>
        <dbReference type="EMBL" id="CAH1248511.1"/>
    </source>
</evidence>
<feature type="region of interest" description="Disordered" evidence="1">
    <location>
        <begin position="37"/>
        <end position="56"/>
    </location>
</feature>
<accession>A0A8K0EEC1</accession>
<keyword evidence="3" id="KW-1185">Reference proteome</keyword>
<proteinExistence type="predicted"/>
<dbReference type="EMBL" id="OV696701">
    <property type="protein sequence ID" value="CAH1248511.1"/>
    <property type="molecule type" value="Genomic_DNA"/>
</dbReference>
<gene>
    <name evidence="2" type="primary">Hypp8183</name>
    <name evidence="2" type="ORF">BLAG_LOCUS9834</name>
</gene>
<evidence type="ECO:0000256" key="1">
    <source>
        <dbReference type="SAM" id="MobiDB-lite"/>
    </source>
</evidence>
<protein>
    <submittedName>
        <fullName evidence="2">Hypp8183 protein</fullName>
    </submittedName>
</protein>
<reference evidence="2" key="1">
    <citation type="submission" date="2022-01" db="EMBL/GenBank/DDBJ databases">
        <authorList>
            <person name="Braso-Vives M."/>
        </authorList>
    </citation>
    <scope>NUCLEOTIDE SEQUENCE</scope>
</reference>
<name>A0A8K0EEC1_BRALA</name>
<evidence type="ECO:0000313" key="3">
    <source>
        <dbReference type="Proteomes" id="UP000838412"/>
    </source>
</evidence>
<organism evidence="2 3">
    <name type="scientific">Branchiostoma lanceolatum</name>
    <name type="common">Common lancelet</name>
    <name type="synonym">Amphioxus lanceolatum</name>
    <dbReference type="NCBI Taxonomy" id="7740"/>
    <lineage>
        <taxon>Eukaryota</taxon>
        <taxon>Metazoa</taxon>
        <taxon>Chordata</taxon>
        <taxon>Cephalochordata</taxon>
        <taxon>Leptocardii</taxon>
        <taxon>Amphioxiformes</taxon>
        <taxon>Branchiostomatidae</taxon>
        <taxon>Branchiostoma</taxon>
    </lineage>
</organism>
<dbReference type="AlphaFoldDB" id="A0A8K0EEC1"/>
<dbReference type="Proteomes" id="UP000838412">
    <property type="component" value="Chromosome 16"/>
</dbReference>